<sequence>MRDWAKERRERTRHLIELGGLVQKAGLVDLTADDRATLLGAFLGLAEQLQGNENPSAADLKTRWRRQGLNRFRSEREDNEGNGL</sequence>
<dbReference type="Proteomes" id="UP001156708">
    <property type="component" value="Unassembled WGS sequence"/>
</dbReference>
<evidence type="ECO:0000313" key="2">
    <source>
        <dbReference type="Proteomes" id="UP001156708"/>
    </source>
</evidence>
<dbReference type="RefSeq" id="WP_141353697.1">
    <property type="nucleotide sequence ID" value="NZ_BARA01000060.1"/>
</dbReference>
<protein>
    <submittedName>
        <fullName evidence="1">Conjugal transfer trad family protein</fullName>
    </submittedName>
</protein>
<comment type="caution">
    <text evidence="1">The sequence shown here is derived from an EMBL/GenBank/DDBJ whole genome shotgun (WGS) entry which is preliminary data.</text>
</comment>
<dbReference type="Pfam" id="PF06412">
    <property type="entry name" value="TraD"/>
    <property type="match status" value="1"/>
</dbReference>
<proteinExistence type="predicted"/>
<organism evidence="1 2">
    <name type="scientific">Gluconobacter sphaericus NBRC 12467</name>
    <dbReference type="NCBI Taxonomy" id="1307951"/>
    <lineage>
        <taxon>Bacteria</taxon>
        <taxon>Pseudomonadati</taxon>
        <taxon>Pseudomonadota</taxon>
        <taxon>Alphaproteobacteria</taxon>
        <taxon>Acetobacterales</taxon>
        <taxon>Acetobacteraceae</taxon>
        <taxon>Gluconobacter</taxon>
    </lineage>
</organism>
<keyword evidence="2" id="KW-1185">Reference proteome</keyword>
<evidence type="ECO:0000313" key="1">
    <source>
        <dbReference type="EMBL" id="GLQ86288.1"/>
    </source>
</evidence>
<accession>A0AA37WCR3</accession>
<gene>
    <name evidence="1" type="ORF">GCM10007872_32020</name>
</gene>
<dbReference type="InterPro" id="IPR009444">
    <property type="entry name" value="Conjugal_tfr_TraD_a-type"/>
</dbReference>
<dbReference type="EMBL" id="BSNZ01000060">
    <property type="protein sequence ID" value="GLQ86288.1"/>
    <property type="molecule type" value="Genomic_DNA"/>
</dbReference>
<reference evidence="2" key="1">
    <citation type="journal article" date="2019" name="Int. J. Syst. Evol. Microbiol.">
        <title>The Global Catalogue of Microorganisms (GCM) 10K type strain sequencing project: providing services to taxonomists for standard genome sequencing and annotation.</title>
        <authorList>
            <consortium name="The Broad Institute Genomics Platform"/>
            <consortium name="The Broad Institute Genome Sequencing Center for Infectious Disease"/>
            <person name="Wu L."/>
            <person name="Ma J."/>
        </authorList>
    </citation>
    <scope>NUCLEOTIDE SEQUENCE [LARGE SCALE GENOMIC DNA]</scope>
    <source>
        <strain evidence="2">NBRC 12467</strain>
    </source>
</reference>
<dbReference type="AlphaFoldDB" id="A0AA37WCR3"/>
<name>A0AA37WCR3_9PROT</name>